<feature type="signal peptide" evidence="1">
    <location>
        <begin position="1"/>
        <end position="20"/>
    </location>
</feature>
<dbReference type="AlphaFoldDB" id="A0AAU7U4M7"/>
<dbReference type="EMBL" id="CP158294">
    <property type="protein sequence ID" value="XBV47553.1"/>
    <property type="molecule type" value="Genomic_DNA"/>
</dbReference>
<gene>
    <name evidence="2" type="ORF">AAF463_24855</name>
</gene>
<evidence type="ECO:0000256" key="1">
    <source>
        <dbReference type="SAM" id="SignalP"/>
    </source>
</evidence>
<keyword evidence="2" id="KW-0614">Plasmid</keyword>
<reference evidence="2" key="1">
    <citation type="submission" date="2024-06" db="EMBL/GenBank/DDBJ databases">
        <title>Multiomics insights into the TNT degradation mechanism by Pantoea sp. BJ2 isolated from an ammunition destruction site.</title>
        <authorList>
            <person name="Luo J."/>
        </authorList>
    </citation>
    <scope>NUCLEOTIDE SEQUENCE</scope>
    <source>
        <strain evidence="2">BJ2</strain>
        <plasmid evidence="2">plasmindB</plasmid>
    </source>
</reference>
<evidence type="ECO:0000313" key="2">
    <source>
        <dbReference type="EMBL" id="XBV47553.1"/>
    </source>
</evidence>
<organism evidence="2">
    <name type="scientific">Pantoea sp. BJ2</name>
    <dbReference type="NCBI Taxonomy" id="3141322"/>
    <lineage>
        <taxon>Bacteria</taxon>
        <taxon>Pseudomonadati</taxon>
        <taxon>Pseudomonadota</taxon>
        <taxon>Gammaproteobacteria</taxon>
        <taxon>Enterobacterales</taxon>
        <taxon>Erwiniaceae</taxon>
        <taxon>Pantoea</taxon>
    </lineage>
</organism>
<name>A0AAU7U4M7_9GAMM</name>
<geneLocation type="plasmid" evidence="2">
    <name>plasmindB</name>
</geneLocation>
<sequence length="92" mass="10193">MKTKILASLALFVLTNSTMASQGIIKFSGSIIESPCKVSQKNGVFTASCYRKGVIQTKKIFLNKSFETLPFGVGKVLIRNFENVKLVTIQYQ</sequence>
<dbReference type="RefSeq" id="WP_350262594.1">
    <property type="nucleotide sequence ID" value="NZ_CP158294.1"/>
</dbReference>
<protein>
    <recommendedName>
        <fullName evidence="3">Type 1 fimbrial protein</fullName>
    </recommendedName>
</protein>
<feature type="chain" id="PRO_5043369546" description="Type 1 fimbrial protein" evidence="1">
    <location>
        <begin position="21"/>
        <end position="92"/>
    </location>
</feature>
<evidence type="ECO:0008006" key="3">
    <source>
        <dbReference type="Google" id="ProtNLM"/>
    </source>
</evidence>
<keyword evidence="1" id="KW-0732">Signal</keyword>
<accession>A0AAU7U4M7</accession>
<proteinExistence type="predicted"/>